<dbReference type="SUPFAM" id="SSF53383">
    <property type="entry name" value="PLP-dependent transferases"/>
    <property type="match status" value="1"/>
</dbReference>
<protein>
    <submittedName>
        <fullName evidence="4">7-keto-8-aminopelargonate synthetase-like enzyme</fullName>
    </submittedName>
</protein>
<comment type="cofactor">
    <cofactor evidence="1">
        <name>pyridoxal 5'-phosphate</name>
        <dbReference type="ChEBI" id="CHEBI:597326"/>
    </cofactor>
</comment>
<accession>A0A561PZ91</accession>
<sequence length="414" mass="44396">MEIAAATTQKTGHHRNTKAMIERAAPNFDLSFRAGIMGLSARSLERRLVEIVDGAGSRKVVDFVRCSYLGLDNHPHLIAGAIEALSSYGSLHWSCARTRLNFALLGELEEELSDLFASRVVTYSTVLAANMSALPLLASGHLTGGEKPLVVFDRFAHATLAAHKATLAAETAVATIAHNDVAALEDICRSNRSVVYICDGLYSMGGAAPMTALLQLQERHGLFLYIDDAHGVSLFGKNGEGYARSHIGQPLGDRTIIAASLGKGFGASGGLLMVGNEAQERLLRRFSLAQAFSVPVNLAGVGAALASAKLHRTPELQNLQSALRERTEEVDRLFPTSYAGQPFPIRTIEMGDEQTAIEAARTLLEAGFYTSAVFFPTVAQGRAALRICPTATHSRAEIEALANAFAPIRSKIRK</sequence>
<dbReference type="GO" id="GO:0030170">
    <property type="term" value="F:pyridoxal phosphate binding"/>
    <property type="evidence" value="ECO:0007669"/>
    <property type="project" value="InterPro"/>
</dbReference>
<gene>
    <name evidence="4" type="ORF">FHW37_1196</name>
</gene>
<evidence type="ECO:0000313" key="4">
    <source>
        <dbReference type="EMBL" id="TWF43433.1"/>
    </source>
</evidence>
<dbReference type="NCBIfam" id="NF005697">
    <property type="entry name" value="PRK07505.1"/>
    <property type="match status" value="1"/>
</dbReference>
<dbReference type="Proteomes" id="UP000320653">
    <property type="component" value="Unassembled WGS sequence"/>
</dbReference>
<organism evidence="4 5">
    <name type="scientific">Neorhizobium alkalisoli</name>
    <dbReference type="NCBI Taxonomy" id="528178"/>
    <lineage>
        <taxon>Bacteria</taxon>
        <taxon>Pseudomonadati</taxon>
        <taxon>Pseudomonadota</taxon>
        <taxon>Alphaproteobacteria</taxon>
        <taxon>Hyphomicrobiales</taxon>
        <taxon>Rhizobiaceae</taxon>
        <taxon>Rhizobium/Agrobacterium group</taxon>
        <taxon>Neorhizobium</taxon>
    </lineage>
</organism>
<evidence type="ECO:0000313" key="5">
    <source>
        <dbReference type="Proteomes" id="UP000320653"/>
    </source>
</evidence>
<dbReference type="EMBL" id="VIWP01000019">
    <property type="protein sequence ID" value="TWF43433.1"/>
    <property type="molecule type" value="Genomic_DNA"/>
</dbReference>
<proteinExistence type="predicted"/>
<evidence type="ECO:0000259" key="3">
    <source>
        <dbReference type="Pfam" id="PF00155"/>
    </source>
</evidence>
<keyword evidence="5" id="KW-1185">Reference proteome</keyword>
<evidence type="ECO:0000256" key="1">
    <source>
        <dbReference type="ARBA" id="ARBA00001933"/>
    </source>
</evidence>
<dbReference type="InterPro" id="IPR004839">
    <property type="entry name" value="Aminotransferase_I/II_large"/>
</dbReference>
<dbReference type="Gene3D" id="3.40.640.10">
    <property type="entry name" value="Type I PLP-dependent aspartate aminotransferase-like (Major domain)"/>
    <property type="match status" value="1"/>
</dbReference>
<dbReference type="GO" id="GO:0016740">
    <property type="term" value="F:transferase activity"/>
    <property type="evidence" value="ECO:0007669"/>
    <property type="project" value="UniProtKB-KW"/>
</dbReference>
<dbReference type="InterPro" id="IPR050087">
    <property type="entry name" value="AON_synthase_class-II"/>
</dbReference>
<dbReference type="RefSeq" id="WP_145643602.1">
    <property type="nucleotide sequence ID" value="NZ_VIWP01000019.1"/>
</dbReference>
<dbReference type="Gene3D" id="3.90.1150.10">
    <property type="entry name" value="Aspartate Aminotransferase, domain 1"/>
    <property type="match status" value="1"/>
</dbReference>
<evidence type="ECO:0000256" key="2">
    <source>
        <dbReference type="ARBA" id="ARBA00022679"/>
    </source>
</evidence>
<dbReference type="InterPro" id="IPR015424">
    <property type="entry name" value="PyrdxlP-dep_Trfase"/>
</dbReference>
<reference evidence="4 5" key="1">
    <citation type="submission" date="2019-06" db="EMBL/GenBank/DDBJ databases">
        <title>Sorghum-associated microbial communities from plants grown in Nebraska, USA.</title>
        <authorList>
            <person name="Schachtman D."/>
        </authorList>
    </citation>
    <scope>NUCLEOTIDE SEQUENCE [LARGE SCALE GENOMIC DNA]</scope>
    <source>
        <strain evidence="4 5">1225</strain>
    </source>
</reference>
<dbReference type="Pfam" id="PF00155">
    <property type="entry name" value="Aminotran_1_2"/>
    <property type="match status" value="1"/>
</dbReference>
<dbReference type="PANTHER" id="PTHR13693">
    <property type="entry name" value="CLASS II AMINOTRANSFERASE/8-AMINO-7-OXONONANOATE SYNTHASE"/>
    <property type="match status" value="1"/>
</dbReference>
<name>A0A561PZ91_9HYPH</name>
<comment type="caution">
    <text evidence="4">The sequence shown here is derived from an EMBL/GenBank/DDBJ whole genome shotgun (WGS) entry which is preliminary data.</text>
</comment>
<feature type="domain" description="Aminotransferase class I/classII large" evidence="3">
    <location>
        <begin position="102"/>
        <end position="405"/>
    </location>
</feature>
<dbReference type="AlphaFoldDB" id="A0A561PZ91"/>
<keyword evidence="2" id="KW-0808">Transferase</keyword>
<dbReference type="OrthoDB" id="9807157at2"/>
<dbReference type="InterPro" id="IPR015422">
    <property type="entry name" value="PyrdxlP-dep_Trfase_small"/>
</dbReference>
<dbReference type="InterPro" id="IPR015421">
    <property type="entry name" value="PyrdxlP-dep_Trfase_major"/>
</dbReference>